<dbReference type="InterPro" id="IPR036866">
    <property type="entry name" value="RibonucZ/Hydroxyglut_hydro"/>
</dbReference>
<dbReference type="RefSeq" id="WP_208930058.1">
    <property type="nucleotide sequence ID" value="NZ_CP013655.1"/>
</dbReference>
<dbReference type="KEGG" id="erx:ATZ35_06620"/>
<dbReference type="Pfam" id="PF00753">
    <property type="entry name" value="Lactamase_B"/>
    <property type="match status" value="1"/>
</dbReference>
<gene>
    <name evidence="2" type="ORF">ATZ35_06620</name>
</gene>
<dbReference type="InterPro" id="IPR001279">
    <property type="entry name" value="Metallo-B-lactamas"/>
</dbReference>
<proteinExistence type="predicted"/>
<dbReference type="SMART" id="SM00849">
    <property type="entry name" value="Lactamase_B"/>
    <property type="match status" value="1"/>
</dbReference>
<evidence type="ECO:0000313" key="2">
    <source>
        <dbReference type="EMBL" id="ALS36839.1"/>
    </source>
</evidence>
<keyword evidence="3" id="KW-1185">Reference proteome</keyword>
<dbReference type="PANTHER" id="PTHR42951">
    <property type="entry name" value="METALLO-BETA-LACTAMASE DOMAIN-CONTAINING"/>
    <property type="match status" value="1"/>
</dbReference>
<accession>A0A0U2X7F9</accession>
<dbReference type="AlphaFoldDB" id="A0A0U2X7F9"/>
<dbReference type="Proteomes" id="UP000067523">
    <property type="component" value="Chromosome"/>
</dbReference>
<name>A0A0U2X7F9_9ENTE</name>
<reference evidence="3" key="1">
    <citation type="submission" date="2015-12" db="EMBL/GenBank/DDBJ databases">
        <authorList>
            <person name="Lauer A."/>
            <person name="Humrighouse B."/>
            <person name="Loparev V."/>
            <person name="Shewmaker P.L."/>
            <person name="Whitney A.M."/>
            <person name="McLaughlin R.W."/>
        </authorList>
    </citation>
    <scope>NUCLEOTIDE SEQUENCE [LARGE SCALE GENOMIC DNA]</scope>
    <source>
        <strain evidence="3">LMG 26678</strain>
    </source>
</reference>
<dbReference type="PANTHER" id="PTHR42951:SF17">
    <property type="entry name" value="METALLO-BETA-LACTAMASE DOMAIN-CONTAINING PROTEIN"/>
    <property type="match status" value="1"/>
</dbReference>
<evidence type="ECO:0000259" key="1">
    <source>
        <dbReference type="SMART" id="SM00849"/>
    </source>
</evidence>
<protein>
    <recommendedName>
        <fullName evidence="1">Metallo-beta-lactamase domain-containing protein</fullName>
    </recommendedName>
</protein>
<dbReference type="SUPFAM" id="SSF56281">
    <property type="entry name" value="Metallo-hydrolase/oxidoreductase"/>
    <property type="match status" value="1"/>
</dbReference>
<organism evidence="2 3">
    <name type="scientific">Enterococcus rotai</name>
    <dbReference type="NCBI Taxonomy" id="118060"/>
    <lineage>
        <taxon>Bacteria</taxon>
        <taxon>Bacillati</taxon>
        <taxon>Bacillota</taxon>
        <taxon>Bacilli</taxon>
        <taxon>Lactobacillales</taxon>
        <taxon>Enterococcaceae</taxon>
        <taxon>Enterococcus</taxon>
    </lineage>
</organism>
<dbReference type="EMBL" id="CP013655">
    <property type="protein sequence ID" value="ALS36839.1"/>
    <property type="molecule type" value="Genomic_DNA"/>
</dbReference>
<feature type="domain" description="Metallo-beta-lactamase" evidence="1">
    <location>
        <begin position="26"/>
        <end position="199"/>
    </location>
</feature>
<dbReference type="STRING" id="118060.ATZ35_06620"/>
<dbReference type="Gene3D" id="3.60.15.10">
    <property type="entry name" value="Ribonuclease Z/Hydroxyacylglutathione hydrolase-like"/>
    <property type="match status" value="1"/>
</dbReference>
<dbReference type="InterPro" id="IPR050855">
    <property type="entry name" value="NDM-1-like"/>
</dbReference>
<sequence length="220" mass="24923">MNIIQLSKSIYKYEFPAGSVLKDAVRINVWLVLKRTDVYIIDTGFAEMTEELVKYITALGTPKALFVTHGHRDHILGVHQLAHMFDIPAYAHPLEIKQIENAMAPYPTSEDKMSGMFKELTDEIVKEAGLQSFVTPGHSPGHTIFYHMEEQVLMVGDLFTTTDKQLLPPIVRFTPDMTESIDSGAILDEIKPNLISSSHGEDLLYNEELYSQLAYFFRAE</sequence>
<evidence type="ECO:0000313" key="3">
    <source>
        <dbReference type="Proteomes" id="UP000067523"/>
    </source>
</evidence>